<evidence type="ECO:0000313" key="2">
    <source>
        <dbReference type="Proteomes" id="UP001397290"/>
    </source>
</evidence>
<gene>
    <name evidence="1" type="ORF">G3M48_001438</name>
</gene>
<dbReference type="InterPro" id="IPR043519">
    <property type="entry name" value="NT_sf"/>
</dbReference>
<proteinExistence type="predicted"/>
<dbReference type="SUPFAM" id="SSF81301">
    <property type="entry name" value="Nucleotidyltransferase"/>
    <property type="match status" value="1"/>
</dbReference>
<accession>A0AAW0RZ29</accession>
<sequence>MATISTQEWLSRSLRENPDSFGALHECHTLRARIPTQIQEADSILAMPGRPIRRVQRQKMQSELEVHSYLDRPDLFDFDIIVVAFAKPPRTDTAEFPLPISSGLFDRVTQALDTSPAFLAVMHTGVASFISSREGRNGAPVQQSERLIIQQTRSHSHFSMGLTVSESGRTRILIFGAQAWSVSQLFDYLESANLSLGDNSISIPTAVLDLQAQWFNGTINSLKQRVGDIEDTTGMRKPINHENLQHPTQDWKDLDMSEDSGTRIMKTMSCLTGWKAPEIETVYSLLASQDSFINIEIARASNAMAELSRSDNQAMLNLSELSRQDAQLMIEIARDSRSVALATARDSASMRVIAIVTILFLPATFTAPSHFACGLMWTARVASRKPLKVCASREDGWTKHNGLACAVLRRLSGLRTVSGVGIVNVHMGGHPRVCHAPAAPVVICYERQEAKLSQLMWKRSGAERVGKSLAEDWPAAADQGQEWKGLPTEAETLDDVSPYFIIYLTNISSLAVMDDIAGKTSLDGKPVARICQILNSAGVPNVLWGNYLLTIYGVPTIIDDVAFIVPDDRITAASSALAQANFTPCGNNLNCDRSYRFQARRPLEHFHMSDVFVLSLYQKSDTLWELTDLDSPTSENAASILSASDPSLPSAAPGRGQGRLSSEYSAVRVPAVAKFCESLLLLMCRDYNTTYESYWMALLTYIIEYVDETDSFSAKDLGYEFRRFYCAVKEADASSMWPLLEELRSNLSSSGRLPNGQNL</sequence>
<dbReference type="AlphaFoldDB" id="A0AAW0RZ29"/>
<dbReference type="Proteomes" id="UP001397290">
    <property type="component" value="Unassembled WGS sequence"/>
</dbReference>
<keyword evidence="2" id="KW-1185">Reference proteome</keyword>
<name>A0AAW0RZ29_9HYPO</name>
<comment type="caution">
    <text evidence="1">The sequence shown here is derived from an EMBL/GenBank/DDBJ whole genome shotgun (WGS) entry which is preliminary data.</text>
</comment>
<organism evidence="1 2">
    <name type="scientific">Beauveria asiatica</name>
    <dbReference type="NCBI Taxonomy" id="1069075"/>
    <lineage>
        <taxon>Eukaryota</taxon>
        <taxon>Fungi</taxon>
        <taxon>Dikarya</taxon>
        <taxon>Ascomycota</taxon>
        <taxon>Pezizomycotina</taxon>
        <taxon>Sordariomycetes</taxon>
        <taxon>Hypocreomycetidae</taxon>
        <taxon>Hypocreales</taxon>
        <taxon>Cordycipitaceae</taxon>
        <taxon>Beauveria</taxon>
    </lineage>
</organism>
<protein>
    <submittedName>
        <fullName evidence="1">Uncharacterized protein</fullName>
    </submittedName>
</protein>
<evidence type="ECO:0000313" key="1">
    <source>
        <dbReference type="EMBL" id="KAK8147539.1"/>
    </source>
</evidence>
<dbReference type="EMBL" id="JAAHCF010000140">
    <property type="protein sequence ID" value="KAK8147539.1"/>
    <property type="molecule type" value="Genomic_DNA"/>
</dbReference>
<reference evidence="1 2" key="1">
    <citation type="submission" date="2020-02" db="EMBL/GenBank/DDBJ databases">
        <title>Comparative genomics of the hypocrealean fungal genus Beauvera.</title>
        <authorList>
            <person name="Showalter D.N."/>
            <person name="Bushley K.E."/>
            <person name="Rehner S.A."/>
        </authorList>
    </citation>
    <scope>NUCLEOTIDE SEQUENCE [LARGE SCALE GENOMIC DNA]</scope>
    <source>
        <strain evidence="1 2">ARSEF4384</strain>
    </source>
</reference>